<proteinExistence type="predicted"/>
<sequence length="622" mass="69963">MPPDRTPRHQYAKPATPKPHRPPPVPHPTTTSSSSTILNPSDPSFSGSFQLPRDPLGPLYPLLSRIRIFVVPTKMDGQLPETYARVEALGGIVSPDLESCQIAVTVLRGRPRLAKLLGEAVDGKWVLHLDWVTAAWDACVRYRAQLTEVREGGDVEISGEVSDGESEIQPVSTTTTPTKRYVSPPTLPPREAHAIPNTGLRIRRLASEATKEPPVISDLADDSTNELEKGYISRLPDLEPFPVDIPLAEIPNRAVQRCSPLTCVNQDIIDAIKPIYQMREYDDPEQKNSNVLSYKRSMSIDEYLETGQIAESLDILTSDRFHALELFSSIFTIGTSKSRELYDDYGCRTLDDVSEYYALKEAAEWDSGVVGEGVPAGYKSKPGGARFGTGRAKRRSRDATRRRKEGRMSQAEIVREWIALKPDLDTKIPRAEVGEIERCIAEQLEALMPGCRYTLTGGYRRGKPESNDVDIVICPPEDDVDEGLLLKDLYTRMADLELTASSHQFTEHNNFDGLDKAFVLFRLPPKPSDDGTGIVQRRLTRRVDFIMAPKAKYALAVLGWSGSMMFERDLKRYAENEMNLKFDSGRFADRSTREEYFPKTEREIFDILDLRYVRPKWRNADA</sequence>
<reference evidence="1" key="1">
    <citation type="submission" date="2023-04" db="EMBL/GenBank/DDBJ databases">
        <title>Draft Genome sequencing of Naganishia species isolated from polar environments using Oxford Nanopore Technology.</title>
        <authorList>
            <person name="Leo P."/>
            <person name="Venkateswaran K."/>
        </authorList>
    </citation>
    <scope>NUCLEOTIDE SEQUENCE</scope>
    <source>
        <strain evidence="1">MNA-CCFEE 5262</strain>
    </source>
</reference>
<gene>
    <name evidence="1" type="ORF">QFC20_004821</name>
</gene>
<protein>
    <submittedName>
        <fullName evidence="1">Uncharacterized protein</fullName>
    </submittedName>
</protein>
<accession>A0ACC2VUC4</accession>
<dbReference type="Proteomes" id="UP001230649">
    <property type="component" value="Unassembled WGS sequence"/>
</dbReference>
<dbReference type="EMBL" id="JASBWS010000060">
    <property type="protein sequence ID" value="KAJ9103013.1"/>
    <property type="molecule type" value="Genomic_DNA"/>
</dbReference>
<evidence type="ECO:0000313" key="1">
    <source>
        <dbReference type="EMBL" id="KAJ9103013.1"/>
    </source>
</evidence>
<evidence type="ECO:0000313" key="2">
    <source>
        <dbReference type="Proteomes" id="UP001230649"/>
    </source>
</evidence>
<name>A0ACC2VUC4_9TREE</name>
<organism evidence="1 2">
    <name type="scientific">Naganishia adeliensis</name>
    <dbReference type="NCBI Taxonomy" id="92952"/>
    <lineage>
        <taxon>Eukaryota</taxon>
        <taxon>Fungi</taxon>
        <taxon>Dikarya</taxon>
        <taxon>Basidiomycota</taxon>
        <taxon>Agaricomycotina</taxon>
        <taxon>Tremellomycetes</taxon>
        <taxon>Filobasidiales</taxon>
        <taxon>Filobasidiaceae</taxon>
        <taxon>Naganishia</taxon>
    </lineage>
</organism>
<comment type="caution">
    <text evidence="1">The sequence shown here is derived from an EMBL/GenBank/DDBJ whole genome shotgun (WGS) entry which is preliminary data.</text>
</comment>
<keyword evidence="2" id="KW-1185">Reference proteome</keyword>